<sequence>MFQIEEELKKLPGKPGVYIMRNKENEIIYVGKAVSLKNRVRSYFRKTNKTDRIKKMVSLIDHFEYIVVDNEAEALILECNLIKENRPKFNVLLKDDKTYPYIKIDMRTDYPNLYITRRIVKDGSKYFGPYANPRKCKGNVRFY</sequence>
<dbReference type="PANTHER" id="PTHR30562">
    <property type="entry name" value="UVRC/OXIDOREDUCTASE"/>
    <property type="match status" value="1"/>
</dbReference>
<evidence type="ECO:0000259" key="6">
    <source>
        <dbReference type="PROSITE" id="PS50164"/>
    </source>
</evidence>
<evidence type="ECO:0000256" key="2">
    <source>
        <dbReference type="ARBA" id="ARBA00022763"/>
    </source>
</evidence>
<dbReference type="CDD" id="cd10434">
    <property type="entry name" value="GIY-YIG_UvrC_Cho"/>
    <property type="match status" value="1"/>
</dbReference>
<dbReference type="SUPFAM" id="SSF82771">
    <property type="entry name" value="GIY-YIG endonuclease"/>
    <property type="match status" value="1"/>
</dbReference>
<proteinExistence type="predicted"/>
<keyword evidence="2" id="KW-0227">DNA damage</keyword>
<dbReference type="GO" id="GO:0004518">
    <property type="term" value="F:nuclease activity"/>
    <property type="evidence" value="ECO:0007669"/>
    <property type="project" value="UniProtKB-KW"/>
</dbReference>
<dbReference type="Pfam" id="PF01541">
    <property type="entry name" value="GIY-YIG"/>
    <property type="match status" value="1"/>
</dbReference>
<evidence type="ECO:0000256" key="4">
    <source>
        <dbReference type="ARBA" id="ARBA00022881"/>
    </source>
</evidence>
<dbReference type="EMBL" id="DVNH01000024">
    <property type="protein sequence ID" value="HIU51695.1"/>
    <property type="molecule type" value="Genomic_DNA"/>
</dbReference>
<dbReference type="AlphaFoldDB" id="A0A9D1S9C8"/>
<dbReference type="GO" id="GO:0009380">
    <property type="term" value="C:excinuclease repair complex"/>
    <property type="evidence" value="ECO:0007669"/>
    <property type="project" value="TreeGrafter"/>
</dbReference>
<keyword evidence="1" id="KW-0963">Cytoplasm</keyword>
<keyword evidence="3" id="KW-0228">DNA excision</keyword>
<feature type="domain" description="GIY-YIG" evidence="6">
    <location>
        <begin position="13"/>
        <end position="91"/>
    </location>
</feature>
<evidence type="ECO:0000256" key="1">
    <source>
        <dbReference type="ARBA" id="ARBA00022490"/>
    </source>
</evidence>
<dbReference type="InterPro" id="IPR047296">
    <property type="entry name" value="GIY-YIG_UvrC_Cho"/>
</dbReference>
<name>A0A9D1S9C8_9FIRM</name>
<keyword evidence="4" id="KW-0267">Excision nuclease</keyword>
<dbReference type="GO" id="GO:0006289">
    <property type="term" value="P:nucleotide-excision repair"/>
    <property type="evidence" value="ECO:0007669"/>
    <property type="project" value="InterPro"/>
</dbReference>
<dbReference type="InterPro" id="IPR035901">
    <property type="entry name" value="GIY-YIG_endonuc_sf"/>
</dbReference>
<accession>A0A9D1S9C8</accession>
<dbReference type="SMART" id="SM00465">
    <property type="entry name" value="GIYc"/>
    <property type="match status" value="1"/>
</dbReference>
<evidence type="ECO:0000313" key="7">
    <source>
        <dbReference type="EMBL" id="HIU51695.1"/>
    </source>
</evidence>
<dbReference type="FunFam" id="3.40.1440.10:FF:000001">
    <property type="entry name" value="UvrABC system protein C"/>
    <property type="match status" value="1"/>
</dbReference>
<organism evidence="7 8">
    <name type="scientific">Candidatus Merdicola faecigallinarum</name>
    <dbReference type="NCBI Taxonomy" id="2840862"/>
    <lineage>
        <taxon>Bacteria</taxon>
        <taxon>Bacillati</taxon>
        <taxon>Bacillota</taxon>
        <taxon>Clostridia</taxon>
        <taxon>Candidatus Merdicola</taxon>
    </lineage>
</organism>
<protein>
    <submittedName>
        <fullName evidence="7">GIY-YIG nuclease family protein</fullName>
    </submittedName>
</protein>
<dbReference type="InterPro" id="IPR050066">
    <property type="entry name" value="UvrABC_protein_C"/>
</dbReference>
<comment type="caution">
    <text evidence="7">The sequence shown here is derived from an EMBL/GenBank/DDBJ whole genome shotgun (WGS) entry which is preliminary data.</text>
</comment>
<dbReference type="Gene3D" id="3.40.1440.10">
    <property type="entry name" value="GIY-YIG endonuclease"/>
    <property type="match status" value="1"/>
</dbReference>
<evidence type="ECO:0000256" key="5">
    <source>
        <dbReference type="ARBA" id="ARBA00023204"/>
    </source>
</evidence>
<dbReference type="PANTHER" id="PTHR30562:SF1">
    <property type="entry name" value="UVRABC SYSTEM PROTEIN C"/>
    <property type="match status" value="1"/>
</dbReference>
<dbReference type="Proteomes" id="UP000824093">
    <property type="component" value="Unassembled WGS sequence"/>
</dbReference>
<dbReference type="PROSITE" id="PS50164">
    <property type="entry name" value="GIY_YIG"/>
    <property type="match status" value="1"/>
</dbReference>
<reference evidence="7" key="2">
    <citation type="journal article" date="2021" name="PeerJ">
        <title>Extensive microbial diversity within the chicken gut microbiome revealed by metagenomics and culture.</title>
        <authorList>
            <person name="Gilroy R."/>
            <person name="Ravi A."/>
            <person name="Getino M."/>
            <person name="Pursley I."/>
            <person name="Horton D.L."/>
            <person name="Alikhan N.F."/>
            <person name="Baker D."/>
            <person name="Gharbi K."/>
            <person name="Hall N."/>
            <person name="Watson M."/>
            <person name="Adriaenssens E.M."/>
            <person name="Foster-Nyarko E."/>
            <person name="Jarju S."/>
            <person name="Secka A."/>
            <person name="Antonio M."/>
            <person name="Oren A."/>
            <person name="Chaudhuri R.R."/>
            <person name="La Ragione R."/>
            <person name="Hildebrand F."/>
            <person name="Pallen M.J."/>
        </authorList>
    </citation>
    <scope>NUCLEOTIDE SEQUENCE</scope>
    <source>
        <strain evidence="7">CHK195-15760</strain>
    </source>
</reference>
<evidence type="ECO:0000256" key="3">
    <source>
        <dbReference type="ARBA" id="ARBA00022769"/>
    </source>
</evidence>
<evidence type="ECO:0000313" key="8">
    <source>
        <dbReference type="Proteomes" id="UP000824093"/>
    </source>
</evidence>
<gene>
    <name evidence="7" type="ORF">IAB70_03625</name>
</gene>
<keyword evidence="5" id="KW-0234">DNA repair</keyword>
<dbReference type="InterPro" id="IPR000305">
    <property type="entry name" value="GIY-YIG_endonuc"/>
</dbReference>
<reference evidence="7" key="1">
    <citation type="submission" date="2020-10" db="EMBL/GenBank/DDBJ databases">
        <authorList>
            <person name="Gilroy R."/>
        </authorList>
    </citation>
    <scope>NUCLEOTIDE SEQUENCE</scope>
    <source>
        <strain evidence="7">CHK195-15760</strain>
    </source>
</reference>